<feature type="compositionally biased region" description="Polar residues" evidence="1">
    <location>
        <begin position="1"/>
        <end position="10"/>
    </location>
</feature>
<accession>A0A226CVN7</accession>
<dbReference type="Proteomes" id="UP000198287">
    <property type="component" value="Unassembled WGS sequence"/>
</dbReference>
<proteinExistence type="predicted"/>
<name>A0A226CVN7_FOLCA</name>
<dbReference type="EMBL" id="LNIX01000067">
    <property type="protein sequence ID" value="OXA36979.1"/>
    <property type="molecule type" value="Genomic_DNA"/>
</dbReference>
<dbReference type="AlphaFoldDB" id="A0A226CVN7"/>
<evidence type="ECO:0000313" key="3">
    <source>
        <dbReference type="Proteomes" id="UP000198287"/>
    </source>
</evidence>
<comment type="caution">
    <text evidence="2">The sequence shown here is derived from an EMBL/GenBank/DDBJ whole genome shotgun (WGS) entry which is preliminary data.</text>
</comment>
<feature type="region of interest" description="Disordered" evidence="1">
    <location>
        <begin position="1"/>
        <end position="29"/>
    </location>
</feature>
<reference evidence="2 3" key="1">
    <citation type="submission" date="2015-12" db="EMBL/GenBank/DDBJ databases">
        <title>The genome of Folsomia candida.</title>
        <authorList>
            <person name="Faddeeva A."/>
            <person name="Derks M.F."/>
            <person name="Anvar Y."/>
            <person name="Smit S."/>
            <person name="Van Straalen N."/>
            <person name="Roelofs D."/>
        </authorList>
    </citation>
    <scope>NUCLEOTIDE SEQUENCE [LARGE SCALE GENOMIC DNA]</scope>
    <source>
        <strain evidence="2 3">VU population</strain>
        <tissue evidence="2">Whole body</tissue>
    </source>
</reference>
<keyword evidence="3" id="KW-1185">Reference proteome</keyword>
<gene>
    <name evidence="2" type="ORF">Fcan01_28252</name>
</gene>
<organism evidence="2 3">
    <name type="scientific">Folsomia candida</name>
    <name type="common">Springtail</name>
    <dbReference type="NCBI Taxonomy" id="158441"/>
    <lineage>
        <taxon>Eukaryota</taxon>
        <taxon>Metazoa</taxon>
        <taxon>Ecdysozoa</taxon>
        <taxon>Arthropoda</taxon>
        <taxon>Hexapoda</taxon>
        <taxon>Collembola</taxon>
        <taxon>Entomobryomorpha</taxon>
        <taxon>Isotomoidea</taxon>
        <taxon>Isotomidae</taxon>
        <taxon>Proisotominae</taxon>
        <taxon>Folsomia</taxon>
    </lineage>
</organism>
<protein>
    <submittedName>
        <fullName evidence="2">Uncharacterized protein</fullName>
    </submittedName>
</protein>
<evidence type="ECO:0000313" key="2">
    <source>
        <dbReference type="EMBL" id="OXA36979.1"/>
    </source>
</evidence>
<sequence>MSDYQKLNNYQSDSEESDEPPPSKKQKLVHEWKRTRTFKSIEEAKVHVKTTQKFVIKSTRPCSEGQKLYYDCKTNNCLSKVYLLKSNNTLDVDMYETVELHNHEGVKTVGIPMSTKLKIDLWFNGGITKPNQIVSHLREEEIDVPSKVQLNNYLRVIRKRMGPPILSIGQLCEFCDENEPIPMDSDQPYIIGKVIDAEQKTFQVIASTVRLLQNSSKSKVLHADATYKLVFEGFPVLVVGTSDKDRHFWV</sequence>
<evidence type="ECO:0000256" key="1">
    <source>
        <dbReference type="SAM" id="MobiDB-lite"/>
    </source>
</evidence>